<dbReference type="Gene3D" id="1.10.287.1080">
    <property type="entry name" value="MazG-like"/>
    <property type="match status" value="1"/>
</dbReference>
<protein>
    <recommendedName>
        <fullName evidence="4">NTP pyrophosphohydrolase MazG putative catalytic core domain-containing protein</fullName>
    </recommendedName>
</protein>
<dbReference type="KEGG" id="mprn:Q3V37_25745"/>
<gene>
    <name evidence="2" type="ORF">Q3V37_25745</name>
</gene>
<dbReference type="AlphaFoldDB" id="A0AAJ6HRB1"/>
<evidence type="ECO:0008006" key="4">
    <source>
        <dbReference type="Google" id="ProtNLM"/>
    </source>
</evidence>
<name>A0AAJ6HRB1_9ACTN</name>
<accession>A0AAJ6HRB1</accession>
<proteinExistence type="predicted"/>
<keyword evidence="3" id="KW-1185">Reference proteome</keyword>
<evidence type="ECO:0000313" key="3">
    <source>
        <dbReference type="Proteomes" id="UP001235874"/>
    </source>
</evidence>
<dbReference type="Proteomes" id="UP001235874">
    <property type="component" value="Chromosome"/>
</dbReference>
<feature type="compositionally biased region" description="Basic residues" evidence="1">
    <location>
        <begin position="41"/>
        <end position="51"/>
    </location>
</feature>
<reference evidence="2 3" key="1">
    <citation type="submission" date="2023-07" db="EMBL/GenBank/DDBJ databases">
        <title>Micromonospora profundi TRM 95458 converts glycerol to a new osmotic compound.</title>
        <authorList>
            <person name="Lu D."/>
        </authorList>
    </citation>
    <scope>NUCLEOTIDE SEQUENCE [LARGE SCALE GENOMIC DNA]</scope>
    <source>
        <strain evidence="2 3">TRM95458</strain>
    </source>
</reference>
<organism evidence="2 3">
    <name type="scientific">Micromonospora profundi</name>
    <dbReference type="NCBI Taxonomy" id="1420889"/>
    <lineage>
        <taxon>Bacteria</taxon>
        <taxon>Bacillati</taxon>
        <taxon>Actinomycetota</taxon>
        <taxon>Actinomycetes</taxon>
        <taxon>Micromonosporales</taxon>
        <taxon>Micromonosporaceae</taxon>
        <taxon>Micromonospora</taxon>
    </lineage>
</organism>
<evidence type="ECO:0000256" key="1">
    <source>
        <dbReference type="SAM" id="MobiDB-lite"/>
    </source>
</evidence>
<sequence length="247" mass="27557">MSEKQRSHQAHTYSSVELPLEWTSPCVSDPQEGFLGDGKKTAQRHNRSSRRGLRDRGDSVDFSGISSKLLADLQDEVGELERDRGTSSESVVQKGLILSEEAFEVLKILRPRAGIATAKTVTRLLADELADILFVVAAIANRVDTRLDHLWDTAEPDWAAMTKRAGPPSEEKVLEATIDLAHQILVVIVDCREVQNGRERPKKQDDLTEDIRTLVVLVQAVAETCDVDLRRAINGKLNKDQLRLWSV</sequence>
<feature type="region of interest" description="Disordered" evidence="1">
    <location>
        <begin position="29"/>
        <end position="59"/>
    </location>
</feature>
<dbReference type="EMBL" id="CP130472">
    <property type="protein sequence ID" value="WLS44757.1"/>
    <property type="molecule type" value="Genomic_DNA"/>
</dbReference>
<dbReference type="SUPFAM" id="SSF101386">
    <property type="entry name" value="all-alpha NTP pyrophosphatases"/>
    <property type="match status" value="1"/>
</dbReference>
<evidence type="ECO:0000313" key="2">
    <source>
        <dbReference type="EMBL" id="WLS44757.1"/>
    </source>
</evidence>
<dbReference type="RefSeq" id="WP_306271946.1">
    <property type="nucleotide sequence ID" value="NZ_CP130472.1"/>
</dbReference>